<dbReference type="GO" id="GO:0032259">
    <property type="term" value="P:methylation"/>
    <property type="evidence" value="ECO:0007669"/>
    <property type="project" value="UniProtKB-KW"/>
</dbReference>
<feature type="domain" description="RNA 2-O ribose methyltransferase substrate binding" evidence="6">
    <location>
        <begin position="141"/>
        <end position="212"/>
    </location>
</feature>
<dbReference type="CDD" id="cd18106">
    <property type="entry name" value="SpoU-like_RNMTL1"/>
    <property type="match status" value="1"/>
</dbReference>
<dbReference type="InterPro" id="IPR029028">
    <property type="entry name" value="Alpha/beta_knot_MTases"/>
</dbReference>
<dbReference type="InterPro" id="IPR029064">
    <property type="entry name" value="Ribosomal_eL30-like_sf"/>
</dbReference>
<dbReference type="Gene3D" id="3.30.1330.30">
    <property type="match status" value="1"/>
</dbReference>
<dbReference type="InterPro" id="IPR051259">
    <property type="entry name" value="rRNA_Methyltransferase"/>
</dbReference>
<keyword evidence="3" id="KW-0489">Methyltransferase</keyword>
<evidence type="ECO:0000256" key="3">
    <source>
        <dbReference type="ARBA" id="ARBA00022603"/>
    </source>
</evidence>
<evidence type="ECO:0000313" key="7">
    <source>
        <dbReference type="EMBL" id="PWA22116.1"/>
    </source>
</evidence>
<organism evidence="7 8">
    <name type="scientific">Gambusia affinis</name>
    <name type="common">Western mosquitofish</name>
    <name type="synonym">Heterandria affinis</name>
    <dbReference type="NCBI Taxonomy" id="33528"/>
    <lineage>
        <taxon>Eukaryota</taxon>
        <taxon>Metazoa</taxon>
        <taxon>Chordata</taxon>
        <taxon>Craniata</taxon>
        <taxon>Vertebrata</taxon>
        <taxon>Euteleostomi</taxon>
        <taxon>Actinopterygii</taxon>
        <taxon>Neopterygii</taxon>
        <taxon>Teleostei</taxon>
        <taxon>Neoteleostei</taxon>
        <taxon>Acanthomorphata</taxon>
        <taxon>Ovalentaria</taxon>
        <taxon>Atherinomorphae</taxon>
        <taxon>Cyprinodontiformes</taxon>
        <taxon>Poeciliidae</taxon>
        <taxon>Poeciliinae</taxon>
        <taxon>Gambusia</taxon>
    </lineage>
</organism>
<proteinExistence type="inferred from homology"/>
<accession>A0A315VFE0</accession>
<dbReference type="PANTHER" id="PTHR43191">
    <property type="entry name" value="RRNA METHYLTRANSFERASE 3"/>
    <property type="match status" value="1"/>
</dbReference>
<evidence type="ECO:0000256" key="5">
    <source>
        <dbReference type="SAM" id="MobiDB-lite"/>
    </source>
</evidence>
<dbReference type="PANTHER" id="PTHR43191:SF2">
    <property type="entry name" value="RRNA METHYLTRANSFERASE 3, MITOCHONDRIAL"/>
    <property type="match status" value="1"/>
</dbReference>
<dbReference type="EMBL" id="NHOQ01001816">
    <property type="protein sequence ID" value="PWA22116.1"/>
    <property type="molecule type" value="Genomic_DNA"/>
</dbReference>
<comment type="similarity">
    <text evidence="1">Belongs to the class IV-like SAM-binding methyltransferase superfamily. RNA methyltransferase TrmH family.</text>
</comment>
<protein>
    <recommendedName>
        <fullName evidence="6">RNA 2-O ribose methyltransferase substrate binding domain-containing protein</fullName>
    </recommendedName>
</protein>
<evidence type="ECO:0000259" key="6">
    <source>
        <dbReference type="SMART" id="SM00967"/>
    </source>
</evidence>
<dbReference type="GO" id="GO:0005737">
    <property type="term" value="C:cytoplasm"/>
    <property type="evidence" value="ECO:0007669"/>
    <property type="project" value="UniProtKB-ARBA"/>
</dbReference>
<dbReference type="Proteomes" id="UP000250572">
    <property type="component" value="Unassembled WGS sequence"/>
</dbReference>
<sequence length="527" mass="58475">MAALIRGVIRILPVEKNIFLSTRSDIIVESKRFVRGLRRKPVRVLFPDNDAGKVVKQQQQHPQAAEKKNARNSPTAAGEQPDWRDAVNMRSETAKQPYANITKDSVDGLRYERALPGDKRLSRLVSVARSRKFREQQGKILLEGRRLICDALDAGARPQIVFFSMADRLRELPLDKLRGATVVKVKFEDIKIWSDVVAPQGVIAIFARPDPARLSFSQRDPSLPLSLICDNVRDPGNLGTMLRCAAAAGCQDVLLTKGCVDVWEPKVLRAGMGAHFRLPVYPNLDWDEIRNHLPKSVTAHVADIRDADDEDGTNKLSKPGDYGWVSTSPRRKTIEYEEYDSESDSDSEDEDLSLPRVETKLYHENWAQSPTALVIGGETRGLSTEAVQLAEKTDGSRLFIPIVSGVDSLNSAMAASILLFEGRRQLSMLLQTAGKKRQSKAERKNIPSIFFSHSGTFTENPQNDCDMKPPLTPDESFGSELHADYTRNSLTNCSTTAGVISSTSRTYLARADMSRMVSRGAASGRLV</sequence>
<dbReference type="SUPFAM" id="SSF55315">
    <property type="entry name" value="L30e-like"/>
    <property type="match status" value="1"/>
</dbReference>
<dbReference type="InterPro" id="IPR013123">
    <property type="entry name" value="SpoU_subst-bd"/>
</dbReference>
<reference evidence="7 8" key="1">
    <citation type="journal article" date="2018" name="G3 (Bethesda)">
        <title>A High-Quality Reference Genome for the Invasive Mosquitofish Gambusia affinis Using a Chicago Library.</title>
        <authorList>
            <person name="Hoffberg S.L."/>
            <person name="Troendle N.J."/>
            <person name="Glenn T.C."/>
            <person name="Mahmud O."/>
            <person name="Louha S."/>
            <person name="Chalopin D."/>
            <person name="Bennetzen J.L."/>
            <person name="Mauricio R."/>
        </authorList>
    </citation>
    <scope>NUCLEOTIDE SEQUENCE [LARGE SCALE GENOMIC DNA]</scope>
    <source>
        <strain evidence="7">NE01/NJP1002.9</strain>
        <tissue evidence="7">Muscle</tissue>
    </source>
</reference>
<name>A0A315VFE0_GAMAF</name>
<evidence type="ECO:0000256" key="2">
    <source>
        <dbReference type="ARBA" id="ARBA00022552"/>
    </source>
</evidence>
<keyword evidence="8" id="KW-1185">Reference proteome</keyword>
<dbReference type="Pfam" id="PF22435">
    <property type="entry name" value="MRM3-like_sub_bind"/>
    <property type="match status" value="1"/>
</dbReference>
<keyword evidence="2" id="KW-0698">rRNA processing</keyword>
<evidence type="ECO:0000313" key="8">
    <source>
        <dbReference type="Proteomes" id="UP000250572"/>
    </source>
</evidence>
<feature type="region of interest" description="Disordered" evidence="5">
    <location>
        <begin position="49"/>
        <end position="85"/>
    </location>
</feature>
<dbReference type="InterPro" id="IPR001537">
    <property type="entry name" value="SpoU_MeTrfase"/>
</dbReference>
<gene>
    <name evidence="7" type="ORF">CCH79_00010297</name>
</gene>
<dbReference type="STRING" id="33528.ENSGAFP00000018903"/>
<dbReference type="SUPFAM" id="SSF75217">
    <property type="entry name" value="alpha/beta knot"/>
    <property type="match status" value="1"/>
</dbReference>
<comment type="caution">
    <text evidence="7">The sequence shown here is derived from an EMBL/GenBank/DDBJ whole genome shotgun (WGS) entry which is preliminary data.</text>
</comment>
<dbReference type="GO" id="GO:0008173">
    <property type="term" value="F:RNA methyltransferase activity"/>
    <property type="evidence" value="ECO:0007669"/>
    <property type="project" value="InterPro"/>
</dbReference>
<dbReference type="GO" id="GO:0006364">
    <property type="term" value="P:rRNA processing"/>
    <property type="evidence" value="ECO:0007669"/>
    <property type="project" value="UniProtKB-KW"/>
</dbReference>
<dbReference type="Pfam" id="PF00588">
    <property type="entry name" value="SpoU_methylase"/>
    <property type="match status" value="2"/>
</dbReference>
<evidence type="ECO:0000256" key="4">
    <source>
        <dbReference type="ARBA" id="ARBA00022679"/>
    </source>
</evidence>
<dbReference type="SMART" id="SM00967">
    <property type="entry name" value="SpoU_sub_bind"/>
    <property type="match status" value="1"/>
</dbReference>
<dbReference type="Gene3D" id="3.40.1280.10">
    <property type="match status" value="1"/>
</dbReference>
<keyword evidence="4" id="KW-0808">Transferase</keyword>
<evidence type="ECO:0000256" key="1">
    <source>
        <dbReference type="ARBA" id="ARBA00007228"/>
    </source>
</evidence>
<dbReference type="AlphaFoldDB" id="A0A315VFE0"/>
<dbReference type="InterPro" id="IPR029026">
    <property type="entry name" value="tRNA_m1G_MTases_N"/>
</dbReference>
<dbReference type="GO" id="GO:0003723">
    <property type="term" value="F:RNA binding"/>
    <property type="evidence" value="ECO:0007669"/>
    <property type="project" value="InterPro"/>
</dbReference>
<dbReference type="InterPro" id="IPR053888">
    <property type="entry name" value="MRM3-like_sub_bind"/>
</dbReference>